<dbReference type="STRING" id="1194526.A284_00950"/>
<dbReference type="EMBL" id="PZEV01000004">
    <property type="protein sequence ID" value="PTI52293.1"/>
    <property type="molecule type" value="Genomic_DNA"/>
</dbReference>
<protein>
    <submittedName>
        <fullName evidence="4">Short-chain dehydrogenase/reductase</fullName>
    </submittedName>
</protein>
<name>A0A2T4Q333_STAWA</name>
<dbReference type="InterPro" id="IPR002347">
    <property type="entry name" value="SDR_fam"/>
</dbReference>
<dbReference type="AlphaFoldDB" id="A0A2T4Q333"/>
<evidence type="ECO:0000256" key="2">
    <source>
        <dbReference type="ARBA" id="ARBA00023002"/>
    </source>
</evidence>
<sequence>MNKKIALITGSSTGLGLETASLLAKNGYKVYATMRHLEKQDALIQLSQQDGIDLEVKQLDVTNLDHINQVVTDIINTESRIDILINNAGAGFVKTTELASDDEIMWQLNLNLMGVIRMTKAVLPYMRNQRDGRIINISSVGGLVGQPFNEIYCATKFGVEGYTEAMASYVQPEFNIKFTLIEPGGIQSEFTNNVMAQLQSTGGLKDDEYKPVLDSYLGGLKENYGTGSSQTSEEVATVILNTLEMEEPPIRTRTSDWSEAFTELKTQADPTGKEQQRRVVKLLGK</sequence>
<dbReference type="CDD" id="cd05374">
    <property type="entry name" value="17beta-HSD-like_SDR_c"/>
    <property type="match status" value="1"/>
</dbReference>
<evidence type="ECO:0000313" key="4">
    <source>
        <dbReference type="EMBL" id="PTI52293.1"/>
    </source>
</evidence>
<dbReference type="InterPro" id="IPR051911">
    <property type="entry name" value="SDR_oxidoreductase"/>
</dbReference>
<organism evidence="4 5">
    <name type="scientific">Staphylococcus warneri</name>
    <dbReference type="NCBI Taxonomy" id="1292"/>
    <lineage>
        <taxon>Bacteria</taxon>
        <taxon>Bacillati</taxon>
        <taxon>Bacillota</taxon>
        <taxon>Bacilli</taxon>
        <taxon>Bacillales</taxon>
        <taxon>Staphylococcaceae</taxon>
        <taxon>Staphylococcus</taxon>
    </lineage>
</organism>
<evidence type="ECO:0000256" key="3">
    <source>
        <dbReference type="RuleBase" id="RU000363"/>
    </source>
</evidence>
<gene>
    <name evidence="4" type="ORF">BU085_02190</name>
</gene>
<keyword evidence="2" id="KW-0560">Oxidoreductase</keyword>
<dbReference type="PANTHER" id="PTHR43976:SF16">
    <property type="entry name" value="SHORT-CHAIN DEHYDROGENASE_REDUCTASE FAMILY PROTEIN"/>
    <property type="match status" value="1"/>
</dbReference>
<dbReference type="InterPro" id="IPR036291">
    <property type="entry name" value="NAD(P)-bd_dom_sf"/>
</dbReference>
<dbReference type="PRINTS" id="PR00081">
    <property type="entry name" value="GDHRDH"/>
</dbReference>
<dbReference type="InterPro" id="IPR020904">
    <property type="entry name" value="Sc_DH/Rdtase_CS"/>
</dbReference>
<accession>A0A2T4Q333</accession>
<dbReference type="GO" id="GO:0016491">
    <property type="term" value="F:oxidoreductase activity"/>
    <property type="evidence" value="ECO:0007669"/>
    <property type="project" value="UniProtKB-KW"/>
</dbReference>
<evidence type="ECO:0000256" key="1">
    <source>
        <dbReference type="ARBA" id="ARBA00006484"/>
    </source>
</evidence>
<dbReference type="PANTHER" id="PTHR43976">
    <property type="entry name" value="SHORT CHAIN DEHYDROGENASE"/>
    <property type="match status" value="1"/>
</dbReference>
<dbReference type="Pfam" id="PF00106">
    <property type="entry name" value="adh_short"/>
    <property type="match status" value="1"/>
</dbReference>
<dbReference type="PRINTS" id="PR00080">
    <property type="entry name" value="SDRFAMILY"/>
</dbReference>
<dbReference type="Proteomes" id="UP000240717">
    <property type="component" value="Unassembled WGS sequence"/>
</dbReference>
<comment type="similarity">
    <text evidence="1 3">Belongs to the short-chain dehydrogenases/reductases (SDR) family.</text>
</comment>
<evidence type="ECO:0000313" key="5">
    <source>
        <dbReference type="Proteomes" id="UP000240717"/>
    </source>
</evidence>
<reference evidence="4 5" key="1">
    <citation type="journal article" date="2016" name="Front. Microbiol.">
        <title>Comprehensive Phylogenetic Analysis of Bovine Non-aureus Staphylococci Species Based on Whole-Genome Sequencing.</title>
        <authorList>
            <person name="Naushad S."/>
            <person name="Barkema H.W."/>
            <person name="Luby C."/>
            <person name="Condas L.A."/>
            <person name="Nobrega D.B."/>
            <person name="Carson D.A."/>
            <person name="De Buck J."/>
        </authorList>
    </citation>
    <scope>NUCLEOTIDE SEQUENCE [LARGE SCALE GENOMIC DNA]</scope>
    <source>
        <strain evidence="4 5">SNUC 2993</strain>
    </source>
</reference>
<dbReference type="Gene3D" id="3.40.50.720">
    <property type="entry name" value="NAD(P)-binding Rossmann-like Domain"/>
    <property type="match status" value="1"/>
</dbReference>
<proteinExistence type="inferred from homology"/>
<comment type="caution">
    <text evidence="4">The sequence shown here is derived from an EMBL/GenBank/DDBJ whole genome shotgun (WGS) entry which is preliminary data.</text>
</comment>
<dbReference type="RefSeq" id="WP_107533071.1">
    <property type="nucleotide sequence ID" value="NZ_PZEV01000004.1"/>
</dbReference>
<dbReference type="PROSITE" id="PS00061">
    <property type="entry name" value="ADH_SHORT"/>
    <property type="match status" value="1"/>
</dbReference>
<dbReference type="SUPFAM" id="SSF51735">
    <property type="entry name" value="NAD(P)-binding Rossmann-fold domains"/>
    <property type="match status" value="1"/>
</dbReference>